<dbReference type="Proteomes" id="UP001249851">
    <property type="component" value="Unassembled WGS sequence"/>
</dbReference>
<comment type="caution">
    <text evidence="1">The sequence shown here is derived from an EMBL/GenBank/DDBJ whole genome shotgun (WGS) entry which is preliminary data.</text>
</comment>
<evidence type="ECO:0000313" key="2">
    <source>
        <dbReference type="Proteomes" id="UP001249851"/>
    </source>
</evidence>
<reference evidence="1" key="2">
    <citation type="journal article" date="2023" name="Science">
        <title>Genomic signatures of disease resistance in endangered staghorn corals.</title>
        <authorList>
            <person name="Vollmer S.V."/>
            <person name="Selwyn J.D."/>
            <person name="Despard B.A."/>
            <person name="Roesel C.L."/>
        </authorList>
    </citation>
    <scope>NUCLEOTIDE SEQUENCE</scope>
    <source>
        <strain evidence="1">K2</strain>
    </source>
</reference>
<evidence type="ECO:0008006" key="3">
    <source>
        <dbReference type="Google" id="ProtNLM"/>
    </source>
</evidence>
<organism evidence="1 2">
    <name type="scientific">Acropora cervicornis</name>
    <name type="common">Staghorn coral</name>
    <dbReference type="NCBI Taxonomy" id="6130"/>
    <lineage>
        <taxon>Eukaryota</taxon>
        <taxon>Metazoa</taxon>
        <taxon>Cnidaria</taxon>
        <taxon>Anthozoa</taxon>
        <taxon>Hexacorallia</taxon>
        <taxon>Scleractinia</taxon>
        <taxon>Astrocoeniina</taxon>
        <taxon>Acroporidae</taxon>
        <taxon>Acropora</taxon>
    </lineage>
</organism>
<reference evidence="1" key="1">
    <citation type="journal article" date="2023" name="G3 (Bethesda)">
        <title>Whole genome assembly and annotation of the endangered Caribbean coral Acropora cervicornis.</title>
        <authorList>
            <person name="Selwyn J.D."/>
            <person name="Vollmer S.V."/>
        </authorList>
    </citation>
    <scope>NUCLEOTIDE SEQUENCE</scope>
    <source>
        <strain evidence="1">K2</strain>
    </source>
</reference>
<dbReference type="EMBL" id="JARQWQ010000019">
    <property type="protein sequence ID" value="KAK2565550.1"/>
    <property type="molecule type" value="Genomic_DNA"/>
</dbReference>
<keyword evidence="2" id="KW-1185">Reference proteome</keyword>
<gene>
    <name evidence="1" type="ORF">P5673_010669</name>
</gene>
<accession>A0AAD9V9B7</accession>
<sequence length="113" mass="12385">MRRQSAELELMQLGVRGSLIRWICSFRSGRSQAVKLVNAISQWMAVHAGVPRGTKPGPILFLIMINDKAIRSPLLSNHWKCIDDITVSKVICSGEASLIQNDLDCIPGLSGTP</sequence>
<proteinExistence type="predicted"/>
<evidence type="ECO:0000313" key="1">
    <source>
        <dbReference type="EMBL" id="KAK2565550.1"/>
    </source>
</evidence>
<dbReference type="AlphaFoldDB" id="A0AAD9V9B7"/>
<dbReference type="PANTHER" id="PTHR33332">
    <property type="entry name" value="REVERSE TRANSCRIPTASE DOMAIN-CONTAINING PROTEIN"/>
    <property type="match status" value="1"/>
</dbReference>
<protein>
    <recommendedName>
        <fullName evidence="3">Reverse transcriptase domain-containing protein</fullName>
    </recommendedName>
</protein>
<name>A0AAD9V9B7_ACRCE</name>